<feature type="domain" description="Polymerase beta nucleotidyltransferase" evidence="1">
    <location>
        <begin position="9"/>
        <end position="97"/>
    </location>
</feature>
<dbReference type="AlphaFoldDB" id="F6DNR2"/>
<dbReference type="NCBIfam" id="NF047752">
    <property type="entry name" value="MntA_antitoxin"/>
    <property type="match status" value="1"/>
</dbReference>
<dbReference type="STRING" id="696281.Desru_1233"/>
<name>F6DNR2_DESRL</name>
<dbReference type="PANTHER" id="PTHR43852:SF2">
    <property type="entry name" value="PROTEIN ADENYLYLTRANSFERASE MNTA"/>
    <property type="match status" value="1"/>
</dbReference>
<evidence type="ECO:0000259" key="1">
    <source>
        <dbReference type="Pfam" id="PF18765"/>
    </source>
</evidence>
<dbReference type="InterPro" id="IPR041633">
    <property type="entry name" value="Polbeta"/>
</dbReference>
<dbReference type="HOGENOM" id="CLU_130257_1_0_9"/>
<gene>
    <name evidence="2" type="ordered locus">Desru_1233</name>
</gene>
<reference evidence="2 3" key="2">
    <citation type="journal article" date="2012" name="Stand. Genomic Sci.">
        <title>Complete genome sequence of the sulfate-reducing firmicute Desulfotomaculum ruminis type strain (DL(T)).</title>
        <authorList>
            <person name="Spring S."/>
            <person name="Visser M."/>
            <person name="Lu M."/>
            <person name="Copeland A."/>
            <person name="Lapidus A."/>
            <person name="Lucas S."/>
            <person name="Cheng J.F."/>
            <person name="Han C."/>
            <person name="Tapia R."/>
            <person name="Goodwin L.A."/>
            <person name="Pitluck S."/>
            <person name="Ivanova N."/>
            <person name="Land M."/>
            <person name="Hauser L."/>
            <person name="Larimer F."/>
            <person name="Rohde M."/>
            <person name="Goker M."/>
            <person name="Detter J.C."/>
            <person name="Kyrpides N.C."/>
            <person name="Woyke T."/>
            <person name="Schaap P.J."/>
            <person name="Plugge C.M."/>
            <person name="Muyzer G."/>
            <person name="Kuever J."/>
            <person name="Pereira I.A."/>
            <person name="Parshina S.N."/>
            <person name="Bernier-Latmani R."/>
            <person name="Stams A.J."/>
            <person name="Klenk H.P."/>
        </authorList>
    </citation>
    <scope>NUCLEOTIDE SEQUENCE [LARGE SCALE GENOMIC DNA]</scope>
    <source>
        <strain evidence="3">ATCC 23193 / DSM 2154 / NCIB 8452 / DL</strain>
    </source>
</reference>
<dbReference type="EMBL" id="CP002780">
    <property type="protein sequence ID" value="AEG59507.1"/>
    <property type="molecule type" value="Genomic_DNA"/>
</dbReference>
<evidence type="ECO:0000313" key="2">
    <source>
        <dbReference type="EMBL" id="AEG59507.1"/>
    </source>
</evidence>
<proteinExistence type="predicted"/>
<dbReference type="eggNOG" id="COG1669">
    <property type="taxonomic scope" value="Bacteria"/>
</dbReference>
<dbReference type="Proteomes" id="UP000009234">
    <property type="component" value="Chromosome"/>
</dbReference>
<evidence type="ECO:0000313" key="3">
    <source>
        <dbReference type="Proteomes" id="UP000009234"/>
    </source>
</evidence>
<dbReference type="InterPro" id="IPR052930">
    <property type="entry name" value="TA_antitoxin_MntA"/>
</dbReference>
<dbReference type="PANTHER" id="PTHR43852">
    <property type="entry name" value="NUCLEOTIDYLTRANSFERASE"/>
    <property type="match status" value="1"/>
</dbReference>
<dbReference type="KEGG" id="dru:Desru_1233"/>
<keyword evidence="3" id="KW-1185">Reference proteome</keyword>
<protein>
    <submittedName>
        <fullName evidence="2">DNA polymerase beta domain protein region</fullName>
    </submittedName>
</protein>
<organism evidence="2 3">
    <name type="scientific">Desulforamulus ruminis (strain ATCC 23193 / DSM 2154 / NCIMB 8452 / DL)</name>
    <name type="common">Desulfotomaculum ruminis</name>
    <dbReference type="NCBI Taxonomy" id="696281"/>
    <lineage>
        <taxon>Bacteria</taxon>
        <taxon>Bacillati</taxon>
        <taxon>Bacillota</taxon>
        <taxon>Clostridia</taxon>
        <taxon>Eubacteriales</taxon>
        <taxon>Peptococcaceae</taxon>
        <taxon>Desulforamulus</taxon>
    </lineage>
</organism>
<dbReference type="InterPro" id="IPR043519">
    <property type="entry name" value="NT_sf"/>
</dbReference>
<dbReference type="Pfam" id="PF18765">
    <property type="entry name" value="Polbeta"/>
    <property type="match status" value="1"/>
</dbReference>
<sequence>MDEKTLCLIKNYLIKHLSPYFIILFGSTIKETSRKNSDVDIAFLSEQCFSDYEIFVISQGLADRIGKEVDLVDLSKASTVFQAQIFHTGKELYCSDTNKKRLFQVLTYKKYARLNQERKPVLQKIVERGSL</sequence>
<dbReference type="RefSeq" id="WP_013841278.1">
    <property type="nucleotide sequence ID" value="NC_015589.1"/>
</dbReference>
<dbReference type="CDD" id="cd05403">
    <property type="entry name" value="NT_KNTase_like"/>
    <property type="match status" value="1"/>
</dbReference>
<accession>F6DNR2</accession>
<reference evidence="3" key="1">
    <citation type="submission" date="2011-05" db="EMBL/GenBank/DDBJ databases">
        <title>Complete sequence of Desulfotomaculum ruminis DSM 2154.</title>
        <authorList>
            <person name="Lucas S."/>
            <person name="Copeland A."/>
            <person name="Lapidus A."/>
            <person name="Cheng J.-F."/>
            <person name="Goodwin L."/>
            <person name="Pitluck S."/>
            <person name="Lu M."/>
            <person name="Detter J.C."/>
            <person name="Han C."/>
            <person name="Tapia R."/>
            <person name="Land M."/>
            <person name="Hauser L."/>
            <person name="Kyrpides N."/>
            <person name="Ivanova N."/>
            <person name="Mikhailova N."/>
            <person name="Pagani I."/>
            <person name="Stams A.J.M."/>
            <person name="Plugge C.M."/>
            <person name="Muyzer G."/>
            <person name="Kuever J."/>
            <person name="Parshina S.N."/>
            <person name="Ivanova A.E."/>
            <person name="Nazina T.N."/>
            <person name="Brambilla E."/>
            <person name="Spring S."/>
            <person name="Klenk H.-P."/>
            <person name="Woyke T."/>
        </authorList>
    </citation>
    <scope>NUCLEOTIDE SEQUENCE [LARGE SCALE GENOMIC DNA]</scope>
    <source>
        <strain evidence="3">ATCC 23193 / DSM 2154 / NCIB 8452 / DL</strain>
    </source>
</reference>
<dbReference type="Gene3D" id="3.30.460.10">
    <property type="entry name" value="Beta Polymerase, domain 2"/>
    <property type="match status" value="1"/>
</dbReference>
<dbReference type="OrthoDB" id="9816197at2"/>
<dbReference type="SUPFAM" id="SSF81301">
    <property type="entry name" value="Nucleotidyltransferase"/>
    <property type="match status" value="1"/>
</dbReference>